<dbReference type="Proteomes" id="UP000826212">
    <property type="component" value="Chromosome"/>
</dbReference>
<organism evidence="1 2">
    <name type="scientific">Halosquirtibacter laminarini</name>
    <dbReference type="NCBI Taxonomy" id="3374600"/>
    <lineage>
        <taxon>Bacteria</taxon>
        <taxon>Pseudomonadati</taxon>
        <taxon>Bacteroidota</taxon>
        <taxon>Bacteroidia</taxon>
        <taxon>Marinilabiliales</taxon>
        <taxon>Prolixibacteraceae</taxon>
        <taxon>Halosquirtibacter</taxon>
    </lineage>
</organism>
<sequence length="160" mass="17810">MALFGILEEVAAQAPSQELITKGIDFLKQADLESYFSKVENGSSYCHEIQGKDLFASFQIYQTKQPEVPNFEGHKKYIDIQFVYEGEELIYNGATTNSFDSIEYDSESDFYLAKVSSFSTIKMGKGDAAILFPTDLHAPCQCAGEKPVLVKKIVVKVAVK</sequence>
<reference evidence="1" key="1">
    <citation type="submission" date="2021-08" db="EMBL/GenBank/DDBJ databases">
        <title>Novel anaerobic bacterium isolated from sea squirt in East Sea, Republic of Korea.</title>
        <authorList>
            <person name="Nguyen T.H."/>
            <person name="Li Z."/>
            <person name="Lee Y.-J."/>
            <person name="Ko J."/>
            <person name="Kim S.-G."/>
        </authorList>
    </citation>
    <scope>NUCLEOTIDE SEQUENCE</scope>
    <source>
        <strain evidence="1">KCTC 25031</strain>
    </source>
</reference>
<proteinExistence type="predicted"/>
<name>A0AC61NI69_9BACT</name>
<dbReference type="EMBL" id="CP081303">
    <property type="protein sequence ID" value="QZE15404.1"/>
    <property type="molecule type" value="Genomic_DNA"/>
</dbReference>
<keyword evidence="2" id="KW-1185">Reference proteome</keyword>
<evidence type="ECO:0000313" key="2">
    <source>
        <dbReference type="Proteomes" id="UP000826212"/>
    </source>
</evidence>
<evidence type="ECO:0000313" key="1">
    <source>
        <dbReference type="EMBL" id="QZE15404.1"/>
    </source>
</evidence>
<protein>
    <submittedName>
        <fullName evidence="1">YhcH/YjgK/YiaL family protein</fullName>
    </submittedName>
</protein>
<accession>A0AC61NI69</accession>
<gene>
    <name evidence="1" type="ORF">K4L44_06115</name>
</gene>